<evidence type="ECO:0000313" key="1">
    <source>
        <dbReference type="EMBL" id="AOR06055.1"/>
    </source>
</evidence>
<keyword evidence="1" id="KW-0614">Plasmid</keyword>
<geneLocation type="plasmid" evidence="1">
    <name>pA3T</name>
</geneLocation>
<name>A0A1C9T8L8_SALET</name>
<proteinExistence type="predicted"/>
<dbReference type="AlphaFoldDB" id="A0A1C9T8L8"/>
<accession>A0A1C9T8L8</accession>
<sequence length="41" mass="4699">MPAEYFADKQKGAFRVTSFSDIKQVIERNITLVAGYLYRTA</sequence>
<organism evidence="1">
    <name type="scientific">Salmonella enterica subsp. enterica serovar Indiana</name>
    <dbReference type="NCBI Taxonomy" id="286783"/>
    <lineage>
        <taxon>Bacteria</taxon>
        <taxon>Pseudomonadati</taxon>
        <taxon>Pseudomonadota</taxon>
        <taxon>Gammaproteobacteria</taxon>
        <taxon>Enterobacterales</taxon>
        <taxon>Enterobacteriaceae</taxon>
        <taxon>Salmonella</taxon>
    </lineage>
</organism>
<protein>
    <submittedName>
        <fullName evidence="1">Uncharacterized protein</fullName>
    </submittedName>
</protein>
<dbReference type="EMBL" id="KX421096">
    <property type="protein sequence ID" value="AOR06055.1"/>
    <property type="molecule type" value="Genomic_DNA"/>
</dbReference>
<reference evidence="1" key="1">
    <citation type="journal article" date="2016" name="Antimicrob. Agents Chemother.">
        <title>IncHI2 Plasmids Are The Key Vectors Responsible for OqxAB Transmission among Salmonella spp.</title>
        <authorList>
            <person name="Wong M.H."/>
            <person name="Chan E.W."/>
            <person name="Xie L."/>
            <person name="Li R."/>
            <person name="Chen S."/>
        </authorList>
    </citation>
    <scope>NUCLEOTIDE SEQUENCE</scope>
    <source>
        <strain evidence="1">A3</strain>
        <plasmid evidence="1">pA3T</plasmid>
    </source>
</reference>